<keyword evidence="2" id="KW-1185">Reference proteome</keyword>
<organism evidence="1 2">
    <name type="scientific">Hymenobacter gummosus</name>
    <dbReference type="NCBI Taxonomy" id="1776032"/>
    <lineage>
        <taxon>Bacteria</taxon>
        <taxon>Pseudomonadati</taxon>
        <taxon>Bacteroidota</taxon>
        <taxon>Cytophagia</taxon>
        <taxon>Cytophagales</taxon>
        <taxon>Hymenobacteraceae</taxon>
        <taxon>Hymenobacter</taxon>
    </lineage>
</organism>
<protein>
    <submittedName>
        <fullName evidence="1">Uncharacterized protein</fullName>
    </submittedName>
</protein>
<sequence length="307" mass="36261">MYNKNGPAFSLDYYYRDDNQVYFGLFNIAKVSNEITYIYKPMCGHEQFYPPNSKPKMFGYFINSLVIILKGDKGNEVVGFELFISRNNELTDILSIRAESKLLNNKIPDYRQGIFKDPTYFYYNNNIGNIFKLALSYFKNNPIEKDFLFTWEPTAALAIQTPSNSNFIEYFKNSVWNIYEEAVSRVGKDNDFYTTGECIFPKQRTPFNDYISALLKSMLTSHSLIGRQPISYPLVDRFEYFIGSSSAWSPSFKKKMISANDQRLKYEYIPTVCMAFDMYEYFCFIMDNWEYYENEYIKLYNYHKSGI</sequence>
<proteinExistence type="predicted"/>
<reference evidence="1 2" key="1">
    <citation type="submission" date="2018-12" db="EMBL/GenBank/DDBJ databases">
        <title>Hymenobacter gummosus sp. nov., isolated from a spring.</title>
        <authorList>
            <person name="Nie L."/>
        </authorList>
    </citation>
    <scope>NUCLEOTIDE SEQUENCE [LARGE SCALE GENOMIC DNA]</scope>
    <source>
        <strain evidence="1 2">KCTC 52166</strain>
    </source>
</reference>
<name>A0A3S0JB43_9BACT</name>
<evidence type="ECO:0000313" key="1">
    <source>
        <dbReference type="EMBL" id="RTQ46090.1"/>
    </source>
</evidence>
<dbReference type="Proteomes" id="UP000282184">
    <property type="component" value="Unassembled WGS sequence"/>
</dbReference>
<accession>A0A3S0JB43</accession>
<dbReference type="RefSeq" id="WP_207895977.1">
    <property type="nucleotide sequence ID" value="NZ_RXOF01000017.1"/>
</dbReference>
<dbReference type="EMBL" id="RXOF01000017">
    <property type="protein sequence ID" value="RTQ46090.1"/>
    <property type="molecule type" value="Genomic_DNA"/>
</dbReference>
<comment type="caution">
    <text evidence="1">The sequence shown here is derived from an EMBL/GenBank/DDBJ whole genome shotgun (WGS) entry which is preliminary data.</text>
</comment>
<evidence type="ECO:0000313" key="2">
    <source>
        <dbReference type="Proteomes" id="UP000282184"/>
    </source>
</evidence>
<gene>
    <name evidence="1" type="ORF">EJV47_23360</name>
</gene>
<dbReference type="AlphaFoldDB" id="A0A3S0JB43"/>